<accession>A0AAV4VRI4</accession>
<evidence type="ECO:0000313" key="2">
    <source>
        <dbReference type="Proteomes" id="UP001054945"/>
    </source>
</evidence>
<reference evidence="1 2" key="1">
    <citation type="submission" date="2021-06" db="EMBL/GenBank/DDBJ databases">
        <title>Caerostris extrusa draft genome.</title>
        <authorList>
            <person name="Kono N."/>
            <person name="Arakawa K."/>
        </authorList>
    </citation>
    <scope>NUCLEOTIDE SEQUENCE [LARGE SCALE GENOMIC DNA]</scope>
</reference>
<evidence type="ECO:0000313" key="1">
    <source>
        <dbReference type="EMBL" id="GIY71985.1"/>
    </source>
</evidence>
<comment type="caution">
    <text evidence="1">The sequence shown here is derived from an EMBL/GenBank/DDBJ whole genome shotgun (WGS) entry which is preliminary data.</text>
</comment>
<keyword evidence="2" id="KW-1185">Reference proteome</keyword>
<organism evidence="1 2">
    <name type="scientific">Caerostris extrusa</name>
    <name type="common">Bark spider</name>
    <name type="synonym">Caerostris bankana</name>
    <dbReference type="NCBI Taxonomy" id="172846"/>
    <lineage>
        <taxon>Eukaryota</taxon>
        <taxon>Metazoa</taxon>
        <taxon>Ecdysozoa</taxon>
        <taxon>Arthropoda</taxon>
        <taxon>Chelicerata</taxon>
        <taxon>Arachnida</taxon>
        <taxon>Araneae</taxon>
        <taxon>Araneomorphae</taxon>
        <taxon>Entelegynae</taxon>
        <taxon>Araneoidea</taxon>
        <taxon>Araneidae</taxon>
        <taxon>Caerostris</taxon>
    </lineage>
</organism>
<dbReference type="Proteomes" id="UP001054945">
    <property type="component" value="Unassembled WGS sequence"/>
</dbReference>
<dbReference type="AlphaFoldDB" id="A0AAV4VRI4"/>
<name>A0AAV4VRI4_CAEEX</name>
<protein>
    <submittedName>
        <fullName evidence="1">Uncharacterized protein</fullName>
    </submittedName>
</protein>
<sequence length="134" mass="15301">MSNAFNKSFFCEENPNCALSIRYKITQILNNNPKQSPRRFSRMEAARLVSSNKRSQKSFHHSYSFCWKSSVKLFANIVSIAIEKLSLHLGLSGGDTSYLAEEIDLGKLLGDKMGMNDSSLFLFFFFCVYFICPK</sequence>
<gene>
    <name evidence="1" type="ORF">CEXT_543371</name>
</gene>
<proteinExistence type="predicted"/>
<dbReference type="EMBL" id="BPLR01014879">
    <property type="protein sequence ID" value="GIY71985.1"/>
    <property type="molecule type" value="Genomic_DNA"/>
</dbReference>